<organism evidence="2 3">
    <name type="scientific">Mycobacterium phage Omnicron</name>
    <dbReference type="NCBI Taxonomy" id="1541819"/>
    <lineage>
        <taxon>Viruses</taxon>
        <taxon>Duplodnaviria</taxon>
        <taxon>Heunggongvirae</taxon>
        <taxon>Uroviricota</taxon>
        <taxon>Caudoviricetes</taxon>
        <taxon>Weiservirinae</taxon>
        <taxon>Kratiovirus</taxon>
        <taxon>Kratiovirus omnicron</taxon>
    </lineage>
</organism>
<dbReference type="OrthoDB" id="24013at10239"/>
<dbReference type="Proteomes" id="UP000029352">
    <property type="component" value="Segment"/>
</dbReference>
<gene>
    <name evidence="2" type="ORF">PBI_OMNICRON_29</name>
</gene>
<keyword evidence="3" id="KW-1185">Reference proteome</keyword>
<reference evidence="2 3" key="1">
    <citation type="submission" date="2014-08" db="EMBL/GenBank/DDBJ databases">
        <authorList>
            <person name="Isern S."/>
            <person name="Ashley B.D."/>
            <person name="Baer T.D."/>
            <person name="Czarnecki K.W."/>
            <person name="Deneweth R.M."/>
            <person name="Gatt S.M."/>
            <person name="Jenkins M."/>
            <person name="Lang J.F."/>
            <person name="Marfizo C.J."/>
            <person name="McMahon C.W."/>
            <person name="Power T.R."/>
            <person name="Rosales K.A."/>
            <person name="Walter R.S."/>
            <person name="Wozny M.J."/>
            <person name="Yori S."/>
            <person name="Michael S.F."/>
            <person name="Anders K.R."/>
            <person name="Braun M.A."/>
            <person name="Delesalle V.A."/>
            <person name="Hughes L.E."/>
            <person name="Ware V.C."/>
            <person name="Bradley K.W."/>
            <person name="Barker L.P."/>
            <person name="Asai D.J."/>
            <person name="Bowman C.A."/>
            <person name="Russell D.A."/>
            <person name="Pope W.H."/>
            <person name="Jacobs-Sera D."/>
            <person name="Hendrix R.W."/>
            <person name="Hatfull G.F."/>
        </authorList>
    </citation>
    <scope>NUCLEOTIDE SEQUENCE [LARGE SCALE GENOMIC DNA]</scope>
</reference>
<feature type="region of interest" description="Disordered" evidence="1">
    <location>
        <begin position="43"/>
        <end position="66"/>
    </location>
</feature>
<evidence type="ECO:0000256" key="1">
    <source>
        <dbReference type="SAM" id="MobiDB-lite"/>
    </source>
</evidence>
<dbReference type="KEGG" id="vg:26628746"/>
<evidence type="ECO:0000313" key="3">
    <source>
        <dbReference type="Proteomes" id="UP000029352"/>
    </source>
</evidence>
<proteinExistence type="predicted"/>
<sequence length="133" mass="13935">MSEYQAAHRRACCAAVTALGNRIGLFAGATRVGTVSADTTWGTPVDINEPVDPAEPMDPVTNPNVDKARATGSTVTITVPGGTVANGAVIDRYGVFNGATLLRSEVLPFSILVNDGSQQVQIDVTPVFKYRGE</sequence>
<dbReference type="RefSeq" id="YP_009201661.1">
    <property type="nucleotide sequence ID" value="NC_028832.1"/>
</dbReference>
<dbReference type="GeneID" id="26628746"/>
<dbReference type="EMBL" id="KM363596">
    <property type="protein sequence ID" value="AIM50362.1"/>
    <property type="molecule type" value="Genomic_DNA"/>
</dbReference>
<protein>
    <submittedName>
        <fullName evidence="2">Uncharacterized protein</fullName>
    </submittedName>
</protein>
<name>A0A088FRE1_9CAUD</name>
<accession>A0A088FRE1</accession>
<evidence type="ECO:0000313" key="2">
    <source>
        <dbReference type="EMBL" id="AIM50362.1"/>
    </source>
</evidence>